<feature type="compositionally biased region" description="Basic and acidic residues" evidence="1">
    <location>
        <begin position="177"/>
        <end position="209"/>
    </location>
</feature>
<protein>
    <submittedName>
        <fullName evidence="2">Uncharacterized protein</fullName>
    </submittedName>
</protein>
<proteinExistence type="predicted"/>
<feature type="compositionally biased region" description="Acidic residues" evidence="1">
    <location>
        <begin position="164"/>
        <end position="176"/>
    </location>
</feature>
<dbReference type="Proteomes" id="UP001324427">
    <property type="component" value="Unassembled WGS sequence"/>
</dbReference>
<evidence type="ECO:0000313" key="2">
    <source>
        <dbReference type="EMBL" id="KAK4550083.1"/>
    </source>
</evidence>
<reference evidence="2 3" key="1">
    <citation type="submission" date="2021-11" db="EMBL/GenBank/DDBJ databases">
        <title>Black yeast isolated from Biological Soil Crust.</title>
        <authorList>
            <person name="Kurbessoian T."/>
        </authorList>
    </citation>
    <scope>NUCLEOTIDE SEQUENCE [LARGE SCALE GENOMIC DNA]</scope>
    <source>
        <strain evidence="2 3">CCFEE 5522</strain>
    </source>
</reference>
<comment type="caution">
    <text evidence="2">The sequence shown here is derived from an EMBL/GenBank/DDBJ whole genome shotgun (WGS) entry which is preliminary data.</text>
</comment>
<gene>
    <name evidence="2" type="ORF">LTR36_003050</name>
</gene>
<dbReference type="AlphaFoldDB" id="A0AAV9JZL4"/>
<organism evidence="2 3">
    <name type="scientific">Oleoguttula mirabilis</name>
    <dbReference type="NCBI Taxonomy" id="1507867"/>
    <lineage>
        <taxon>Eukaryota</taxon>
        <taxon>Fungi</taxon>
        <taxon>Dikarya</taxon>
        <taxon>Ascomycota</taxon>
        <taxon>Pezizomycotina</taxon>
        <taxon>Dothideomycetes</taxon>
        <taxon>Dothideomycetidae</taxon>
        <taxon>Mycosphaerellales</taxon>
        <taxon>Teratosphaeriaceae</taxon>
        <taxon>Oleoguttula</taxon>
    </lineage>
</organism>
<name>A0AAV9JZL4_9PEZI</name>
<feature type="region of interest" description="Disordered" evidence="1">
    <location>
        <begin position="161"/>
        <end position="209"/>
    </location>
</feature>
<dbReference type="EMBL" id="JAVFHQ010000002">
    <property type="protein sequence ID" value="KAK4550083.1"/>
    <property type="molecule type" value="Genomic_DNA"/>
</dbReference>
<sequence length="209" mass="22525">MDVHTSYLALGFHDDAVQEAAWHALVHTFLLANSAPARDKSAAARKARSLPLVAAFMRAYGARLWSGKSHERRHLARPYMKSGERSFAYTFDGHLRGVPLKELKGRRRGEEPSEEASLVRSKIGLRLGDYIREIMKVGVEGEVGEGDADALVATIVGATGGVGDGDDSGVGDEVGPDEDRVGEGLGDSEREAGAVKKAAREQTIKLEEE</sequence>
<evidence type="ECO:0000256" key="1">
    <source>
        <dbReference type="SAM" id="MobiDB-lite"/>
    </source>
</evidence>
<accession>A0AAV9JZL4</accession>
<keyword evidence="3" id="KW-1185">Reference proteome</keyword>
<evidence type="ECO:0000313" key="3">
    <source>
        <dbReference type="Proteomes" id="UP001324427"/>
    </source>
</evidence>